<keyword evidence="5 9" id="KW-0812">Transmembrane</keyword>
<dbReference type="GO" id="GO:0006820">
    <property type="term" value="P:monoatomic anion transport"/>
    <property type="evidence" value="ECO:0007669"/>
    <property type="project" value="InterPro"/>
</dbReference>
<proteinExistence type="inferred from homology"/>
<dbReference type="GO" id="GO:0016323">
    <property type="term" value="C:basolateral plasma membrane"/>
    <property type="evidence" value="ECO:0007669"/>
    <property type="project" value="TreeGrafter"/>
</dbReference>
<feature type="transmembrane region" description="Helical" evidence="9">
    <location>
        <begin position="307"/>
        <end position="332"/>
    </location>
</feature>
<comment type="similarity">
    <text evidence="2">Belongs to the anion exchanger (TC 2.A.31) family.</text>
</comment>
<evidence type="ECO:0000259" key="10">
    <source>
        <dbReference type="Pfam" id="PF00955"/>
    </source>
</evidence>
<sequence length="674" mass="75992">MFPDQNCSTDESNDPDRTAGIQTLVGKTQLLVHKSLRKVPLRDFDSEVRAARDLASEISVIMDIHENSLVIIMELLLNKMLSGNSKLVNFALQGVCFANSGNVISDSLVSVSCDQRDNHFMVFNSSFLCVPCVVPINSRHIGVCRLATPVNFGSTAERVYFIVAAVTPLNTKATKTPLEVLRTFATLLSNPSIRHRLIDEAKTEADFKRILTDLDNFVLFQTSTTDGDFEPPAKSKFYPFRGIIQDLRRRLPHYLSDFTDSVRDQRSIYKTISTTLFLYFSILLPVIAFGTLNNTNTDGRLNVRKTLISQVIGGLYFSLISGQPLVILMTTAPLSLFVKIVHSISQEWKTDFGVMYACVGFFCCAFLALYAVFDVSRITQWYTRSTEEIFSLFITIALFVDAGKDVYHNFQRYYSPCQLNRSSSAYEIFTVARIESIDTLPLLISIGLGFALSLLFVMDQNISAAMVETAVHKLKKGTAYDWDILVVAVLNAFLSIVGLPWMHGVLPHSPLHARALSDSEERVVEGYVQHIVMKSRETRVTSLVAHILLGFSILLLPHPLGYIPTAVLDGLFLFMAISSLRSNQFFKRLLLFVTEQRSYPPCHYVRRCTQRSLHVFTCCQLVQLFIFCVIGFSPWPYLTMAFPAIIVAMLAVRQLLIPLIVDRRYLKYLDSKED</sequence>
<keyword evidence="12" id="KW-1185">Reference proteome</keyword>
<evidence type="ECO:0000256" key="5">
    <source>
        <dbReference type="ARBA" id="ARBA00022692"/>
    </source>
</evidence>
<dbReference type="InterPro" id="IPR003020">
    <property type="entry name" value="HCO3_transpt_euk"/>
</dbReference>
<evidence type="ECO:0000256" key="3">
    <source>
        <dbReference type="ARBA" id="ARBA00022448"/>
    </source>
</evidence>
<feature type="transmembrane region" description="Helical" evidence="9">
    <location>
        <begin position="641"/>
        <end position="661"/>
    </location>
</feature>
<name>A0A7M7MJG6_VARDE</name>
<dbReference type="EnsemblMetazoa" id="XM_022815410">
    <property type="protein sequence ID" value="XP_022671145"/>
    <property type="gene ID" value="LOC111254496"/>
</dbReference>
<evidence type="ECO:0000313" key="12">
    <source>
        <dbReference type="Proteomes" id="UP000594260"/>
    </source>
</evidence>
<keyword evidence="8 9" id="KW-0472">Membrane</keyword>
<feature type="transmembrane region" description="Helical" evidence="9">
    <location>
        <begin position="562"/>
        <end position="580"/>
    </location>
</feature>
<evidence type="ECO:0000256" key="7">
    <source>
        <dbReference type="ARBA" id="ARBA00023065"/>
    </source>
</evidence>
<feature type="transmembrane region" description="Helical" evidence="9">
    <location>
        <begin position="484"/>
        <end position="506"/>
    </location>
</feature>
<evidence type="ECO:0000256" key="6">
    <source>
        <dbReference type="ARBA" id="ARBA00022989"/>
    </source>
</evidence>
<accession>A0A7M7MJG6</accession>
<comment type="subcellular location">
    <subcellularLocation>
        <location evidence="1">Cell membrane</location>
        <topology evidence="1">Multi-pass membrane protein</topology>
    </subcellularLocation>
</comment>
<dbReference type="AlphaFoldDB" id="A0A7M7MJG6"/>
<feature type="transmembrane region" description="Helical" evidence="9">
    <location>
        <begin position="540"/>
        <end position="556"/>
    </location>
</feature>
<dbReference type="RefSeq" id="XP_022671145.1">
    <property type="nucleotide sequence ID" value="XM_022815410.1"/>
</dbReference>
<feature type="domain" description="Bicarbonate transporter-like transmembrane" evidence="10">
    <location>
        <begin position="239"/>
        <end position="415"/>
    </location>
</feature>
<evidence type="ECO:0000256" key="2">
    <source>
        <dbReference type="ARBA" id="ARBA00010993"/>
    </source>
</evidence>
<keyword evidence="4" id="KW-1003">Cell membrane</keyword>
<organism evidence="11 12">
    <name type="scientific">Varroa destructor</name>
    <name type="common">Honeybee mite</name>
    <dbReference type="NCBI Taxonomy" id="109461"/>
    <lineage>
        <taxon>Eukaryota</taxon>
        <taxon>Metazoa</taxon>
        <taxon>Ecdysozoa</taxon>
        <taxon>Arthropoda</taxon>
        <taxon>Chelicerata</taxon>
        <taxon>Arachnida</taxon>
        <taxon>Acari</taxon>
        <taxon>Parasitiformes</taxon>
        <taxon>Mesostigmata</taxon>
        <taxon>Gamasina</taxon>
        <taxon>Dermanyssoidea</taxon>
        <taxon>Varroidae</taxon>
        <taxon>Varroa</taxon>
    </lineage>
</organism>
<dbReference type="Pfam" id="PF00955">
    <property type="entry name" value="HCO3_cotransp"/>
    <property type="match status" value="2"/>
</dbReference>
<dbReference type="GO" id="GO:0050801">
    <property type="term" value="P:monoatomic ion homeostasis"/>
    <property type="evidence" value="ECO:0007669"/>
    <property type="project" value="TreeGrafter"/>
</dbReference>
<dbReference type="Gene3D" id="1.10.287.570">
    <property type="entry name" value="Helical hairpin bin"/>
    <property type="match status" value="1"/>
</dbReference>
<dbReference type="FunFam" id="1.10.287.570:FF:000002">
    <property type="entry name" value="Solute carrier family 4 member 11"/>
    <property type="match status" value="1"/>
</dbReference>
<dbReference type="GO" id="GO:0005452">
    <property type="term" value="F:solute:inorganic anion antiporter activity"/>
    <property type="evidence" value="ECO:0007669"/>
    <property type="project" value="InterPro"/>
</dbReference>
<dbReference type="Gene3D" id="3.40.930.10">
    <property type="entry name" value="Mannitol-specific EII, Chain A"/>
    <property type="match status" value="1"/>
</dbReference>
<feature type="domain" description="Bicarbonate transporter-like transmembrane" evidence="10">
    <location>
        <begin position="425"/>
        <end position="673"/>
    </location>
</feature>
<evidence type="ECO:0000256" key="9">
    <source>
        <dbReference type="SAM" id="Phobius"/>
    </source>
</evidence>
<dbReference type="PANTHER" id="PTHR11453">
    <property type="entry name" value="ANION EXCHANGE PROTEIN"/>
    <property type="match status" value="1"/>
</dbReference>
<dbReference type="InterPro" id="IPR016152">
    <property type="entry name" value="PTrfase/Anion_transptr"/>
</dbReference>
<dbReference type="Proteomes" id="UP000594260">
    <property type="component" value="Unplaced"/>
</dbReference>
<feature type="transmembrane region" description="Helical" evidence="9">
    <location>
        <begin position="613"/>
        <end position="635"/>
    </location>
</feature>
<protein>
    <recommendedName>
        <fullName evidence="10">Bicarbonate transporter-like transmembrane domain-containing protein</fullName>
    </recommendedName>
</protein>
<evidence type="ECO:0000256" key="1">
    <source>
        <dbReference type="ARBA" id="ARBA00004651"/>
    </source>
</evidence>
<keyword evidence="6 9" id="KW-1133">Transmembrane helix</keyword>
<feature type="transmembrane region" description="Helical" evidence="9">
    <location>
        <begin position="440"/>
        <end position="458"/>
    </location>
</feature>
<keyword evidence="3" id="KW-0813">Transport</keyword>
<evidence type="ECO:0000256" key="8">
    <source>
        <dbReference type="ARBA" id="ARBA00023136"/>
    </source>
</evidence>
<reference evidence="11" key="1">
    <citation type="submission" date="2021-01" db="UniProtKB">
        <authorList>
            <consortium name="EnsemblMetazoa"/>
        </authorList>
    </citation>
    <scope>IDENTIFICATION</scope>
</reference>
<dbReference type="InterPro" id="IPR011531">
    <property type="entry name" value="HCO3_transpt-like_TM_dom"/>
</dbReference>
<keyword evidence="7" id="KW-0406">Ion transport</keyword>
<evidence type="ECO:0000256" key="4">
    <source>
        <dbReference type="ARBA" id="ARBA00022475"/>
    </source>
</evidence>
<evidence type="ECO:0000313" key="11">
    <source>
        <dbReference type="EnsemblMetazoa" id="XP_022671145"/>
    </source>
</evidence>
<feature type="transmembrane region" description="Helical" evidence="9">
    <location>
        <begin position="276"/>
        <end position="295"/>
    </location>
</feature>
<dbReference type="PANTHER" id="PTHR11453:SF127">
    <property type="entry name" value="SOLUTE CARRIER FAMILY 4 MEMBER 11"/>
    <property type="match status" value="1"/>
</dbReference>
<feature type="transmembrane region" description="Helical" evidence="9">
    <location>
        <begin position="352"/>
        <end position="373"/>
    </location>
</feature>
<dbReference type="GeneID" id="111254496"/>